<sequence length="22" mass="2414">VAEPIKPKTCLTFSFFNDLTAA</sequence>
<dbReference type="EMBL" id="UINC01108901">
    <property type="protein sequence ID" value="SVC75345.1"/>
    <property type="molecule type" value="Genomic_DNA"/>
</dbReference>
<name>A0A382PRR9_9ZZZZ</name>
<accession>A0A382PRR9</accession>
<dbReference type="AlphaFoldDB" id="A0A382PRR9"/>
<proteinExistence type="predicted"/>
<organism evidence="1">
    <name type="scientific">marine metagenome</name>
    <dbReference type="NCBI Taxonomy" id="408172"/>
    <lineage>
        <taxon>unclassified sequences</taxon>
        <taxon>metagenomes</taxon>
        <taxon>ecological metagenomes</taxon>
    </lineage>
</organism>
<feature type="non-terminal residue" evidence="1">
    <location>
        <position position="1"/>
    </location>
</feature>
<evidence type="ECO:0000313" key="1">
    <source>
        <dbReference type="EMBL" id="SVC75345.1"/>
    </source>
</evidence>
<reference evidence="1" key="1">
    <citation type="submission" date="2018-05" db="EMBL/GenBank/DDBJ databases">
        <authorList>
            <person name="Lanie J.A."/>
            <person name="Ng W.-L."/>
            <person name="Kazmierczak K.M."/>
            <person name="Andrzejewski T.M."/>
            <person name="Davidsen T.M."/>
            <person name="Wayne K.J."/>
            <person name="Tettelin H."/>
            <person name="Glass J.I."/>
            <person name="Rusch D."/>
            <person name="Podicherti R."/>
            <person name="Tsui H.-C.T."/>
            <person name="Winkler M.E."/>
        </authorList>
    </citation>
    <scope>NUCLEOTIDE SEQUENCE</scope>
</reference>
<protein>
    <submittedName>
        <fullName evidence="1">Uncharacterized protein</fullName>
    </submittedName>
</protein>
<gene>
    <name evidence="1" type="ORF">METZ01_LOCUS328199</name>
</gene>